<dbReference type="GO" id="GO:0006508">
    <property type="term" value="P:proteolysis"/>
    <property type="evidence" value="ECO:0007669"/>
    <property type="project" value="UniProtKB-KW"/>
</dbReference>
<accession>A0A517TTR8</accession>
<evidence type="ECO:0000313" key="7">
    <source>
        <dbReference type="EMBL" id="QDT71753.1"/>
    </source>
</evidence>
<dbReference type="InterPro" id="IPR028090">
    <property type="entry name" value="JAB_dom_prok"/>
</dbReference>
<keyword evidence="4" id="KW-0862">Zinc</keyword>
<evidence type="ECO:0000256" key="5">
    <source>
        <dbReference type="ARBA" id="ARBA00023049"/>
    </source>
</evidence>
<dbReference type="Pfam" id="PF14464">
    <property type="entry name" value="Prok-JAB"/>
    <property type="match status" value="1"/>
</dbReference>
<keyword evidence="5" id="KW-0482">Metalloprotease</keyword>
<evidence type="ECO:0000313" key="8">
    <source>
        <dbReference type="Proteomes" id="UP000317909"/>
    </source>
</evidence>
<sequence length="167" mass="18506">MVVDVELVTQTADWASVVFDDAAVADYYDRQVEQGRTPSEFGRIWVHTHPGSSPQPSATDEETFARAFGGCQWAVMLIVARGGASYARLAFGVGPGGSWEIPVEIDYDMPFAAADRAAWQAEYDACVQARSPLLDDQELEEFDSARLWPRENAWCEDGYDAVFEQSV</sequence>
<proteinExistence type="predicted"/>
<evidence type="ECO:0000256" key="1">
    <source>
        <dbReference type="ARBA" id="ARBA00022670"/>
    </source>
</evidence>
<keyword evidence="3" id="KW-0378">Hydrolase</keyword>
<evidence type="ECO:0000256" key="2">
    <source>
        <dbReference type="ARBA" id="ARBA00022723"/>
    </source>
</evidence>
<dbReference type="AlphaFoldDB" id="A0A517TTR8"/>
<evidence type="ECO:0000256" key="4">
    <source>
        <dbReference type="ARBA" id="ARBA00022833"/>
    </source>
</evidence>
<evidence type="ECO:0000259" key="6">
    <source>
        <dbReference type="Pfam" id="PF14464"/>
    </source>
</evidence>
<dbReference type="SUPFAM" id="SSF102712">
    <property type="entry name" value="JAB1/MPN domain"/>
    <property type="match status" value="1"/>
</dbReference>
<organism evidence="7 8">
    <name type="scientific">Lacipirellula limnantheis</name>
    <dbReference type="NCBI Taxonomy" id="2528024"/>
    <lineage>
        <taxon>Bacteria</taxon>
        <taxon>Pseudomonadati</taxon>
        <taxon>Planctomycetota</taxon>
        <taxon>Planctomycetia</taxon>
        <taxon>Pirellulales</taxon>
        <taxon>Lacipirellulaceae</taxon>
        <taxon>Lacipirellula</taxon>
    </lineage>
</organism>
<reference evidence="7 8" key="1">
    <citation type="submission" date="2019-02" db="EMBL/GenBank/DDBJ databases">
        <title>Deep-cultivation of Planctomycetes and their phenomic and genomic characterization uncovers novel biology.</title>
        <authorList>
            <person name="Wiegand S."/>
            <person name="Jogler M."/>
            <person name="Boedeker C."/>
            <person name="Pinto D."/>
            <person name="Vollmers J."/>
            <person name="Rivas-Marin E."/>
            <person name="Kohn T."/>
            <person name="Peeters S.H."/>
            <person name="Heuer A."/>
            <person name="Rast P."/>
            <person name="Oberbeckmann S."/>
            <person name="Bunk B."/>
            <person name="Jeske O."/>
            <person name="Meyerdierks A."/>
            <person name="Storesund J.E."/>
            <person name="Kallscheuer N."/>
            <person name="Luecker S."/>
            <person name="Lage O.M."/>
            <person name="Pohl T."/>
            <person name="Merkel B.J."/>
            <person name="Hornburger P."/>
            <person name="Mueller R.-W."/>
            <person name="Bruemmer F."/>
            <person name="Labrenz M."/>
            <person name="Spormann A.M."/>
            <person name="Op den Camp H."/>
            <person name="Overmann J."/>
            <person name="Amann R."/>
            <person name="Jetten M.S.M."/>
            <person name="Mascher T."/>
            <person name="Medema M.H."/>
            <person name="Devos D.P."/>
            <person name="Kaster A.-K."/>
            <person name="Ovreas L."/>
            <person name="Rohde M."/>
            <person name="Galperin M.Y."/>
            <person name="Jogler C."/>
        </authorList>
    </citation>
    <scope>NUCLEOTIDE SEQUENCE [LARGE SCALE GENOMIC DNA]</scope>
    <source>
        <strain evidence="7 8">I41</strain>
    </source>
</reference>
<gene>
    <name evidence="7" type="ORF">I41_09130</name>
</gene>
<evidence type="ECO:0000256" key="3">
    <source>
        <dbReference type="ARBA" id="ARBA00022801"/>
    </source>
</evidence>
<protein>
    <recommendedName>
        <fullName evidence="6">JAB domain-containing protein</fullName>
    </recommendedName>
</protein>
<keyword evidence="1" id="KW-0645">Protease</keyword>
<dbReference type="GO" id="GO:0008237">
    <property type="term" value="F:metallopeptidase activity"/>
    <property type="evidence" value="ECO:0007669"/>
    <property type="project" value="UniProtKB-KW"/>
</dbReference>
<keyword evidence="8" id="KW-1185">Reference proteome</keyword>
<keyword evidence="2" id="KW-0479">Metal-binding</keyword>
<dbReference type="KEGG" id="llh:I41_09130"/>
<dbReference type="GO" id="GO:0046872">
    <property type="term" value="F:metal ion binding"/>
    <property type="evidence" value="ECO:0007669"/>
    <property type="project" value="UniProtKB-KW"/>
</dbReference>
<dbReference type="EMBL" id="CP036339">
    <property type="protein sequence ID" value="QDT71753.1"/>
    <property type="molecule type" value="Genomic_DNA"/>
</dbReference>
<dbReference type="Gene3D" id="3.40.140.10">
    <property type="entry name" value="Cytidine Deaminase, domain 2"/>
    <property type="match status" value="1"/>
</dbReference>
<dbReference type="Proteomes" id="UP000317909">
    <property type="component" value="Chromosome"/>
</dbReference>
<feature type="domain" description="JAB" evidence="6">
    <location>
        <begin position="44"/>
        <end position="81"/>
    </location>
</feature>
<name>A0A517TTR8_9BACT</name>